<sequence length="95" mass="10022">MEMNLTAARKMITVAQSRAAEIGVRATIVVLDHGGDPVATSDDADDSSDDASDDRSDDAMTTAESSRRDGEKRSPEFRRTNCASLATSAVGCLPC</sequence>
<evidence type="ECO:0000256" key="1">
    <source>
        <dbReference type="SAM" id="MobiDB-lite"/>
    </source>
</evidence>
<dbReference type="InterPro" id="IPR038084">
    <property type="entry name" value="PduO/GlcC-like_sf"/>
</dbReference>
<organism evidence="2 3">
    <name type="scientific">Rhizobium ruizarguesonis</name>
    <dbReference type="NCBI Taxonomy" id="2081791"/>
    <lineage>
        <taxon>Bacteria</taxon>
        <taxon>Pseudomonadati</taxon>
        <taxon>Pseudomonadota</taxon>
        <taxon>Alphaproteobacteria</taxon>
        <taxon>Hyphomicrobiales</taxon>
        <taxon>Rhizobiaceae</taxon>
        <taxon>Rhizobium/Agrobacterium group</taxon>
        <taxon>Rhizobium</taxon>
    </lineage>
</organism>
<dbReference type="RefSeq" id="WP_130657900.1">
    <property type="nucleotide sequence ID" value="NZ_SINW01000008.1"/>
</dbReference>
<dbReference type="Gene3D" id="3.30.450.150">
    <property type="entry name" value="Haem-degrading domain"/>
    <property type="match status" value="1"/>
</dbReference>
<feature type="region of interest" description="Disordered" evidence="1">
    <location>
        <begin position="33"/>
        <end position="79"/>
    </location>
</feature>
<dbReference type="SUPFAM" id="SSF143744">
    <property type="entry name" value="GlcG-like"/>
    <property type="match status" value="1"/>
</dbReference>
<dbReference type="Proteomes" id="UP000291659">
    <property type="component" value="Unassembled WGS sequence"/>
</dbReference>
<dbReference type="Pfam" id="PF03928">
    <property type="entry name" value="HbpS-like"/>
    <property type="match status" value="1"/>
</dbReference>
<dbReference type="InterPro" id="IPR005624">
    <property type="entry name" value="PduO/GlcC-like"/>
</dbReference>
<feature type="compositionally biased region" description="Basic and acidic residues" evidence="1">
    <location>
        <begin position="65"/>
        <end position="79"/>
    </location>
</feature>
<evidence type="ECO:0000313" key="2">
    <source>
        <dbReference type="EMBL" id="TAX80433.1"/>
    </source>
</evidence>
<accession>A0ABY1X5L7</accession>
<keyword evidence="3" id="KW-1185">Reference proteome</keyword>
<proteinExistence type="predicted"/>
<dbReference type="EMBL" id="SIOX01000001">
    <property type="protein sequence ID" value="TAX80433.1"/>
    <property type="molecule type" value="Genomic_DNA"/>
</dbReference>
<evidence type="ECO:0000313" key="3">
    <source>
        <dbReference type="Proteomes" id="UP000291659"/>
    </source>
</evidence>
<feature type="compositionally biased region" description="Acidic residues" evidence="1">
    <location>
        <begin position="42"/>
        <end position="52"/>
    </location>
</feature>
<reference evidence="2 3" key="1">
    <citation type="submission" date="2019-02" db="EMBL/GenBank/DDBJ databases">
        <title>The genomic architecture of introgression among sibling species of bacteria.</title>
        <authorList>
            <person name="Cavassim M.I.A."/>
            <person name="Moeskjaer S."/>
            <person name="Moslemi C."/>
            <person name="Fields B."/>
            <person name="Bachmann A."/>
            <person name="Vilhjalmsson B."/>
            <person name="Schierup M.H."/>
            <person name="Young J.P.W."/>
            <person name="Andersen S.U."/>
        </authorList>
    </citation>
    <scope>NUCLEOTIDE SEQUENCE [LARGE SCALE GENOMIC DNA]</scope>
    <source>
        <strain evidence="2 3">SM141A</strain>
    </source>
</reference>
<gene>
    <name evidence="2" type="ORF">ELH98_04830</name>
</gene>
<evidence type="ECO:0008006" key="4">
    <source>
        <dbReference type="Google" id="ProtNLM"/>
    </source>
</evidence>
<name>A0ABY1X5L7_9HYPH</name>
<comment type="caution">
    <text evidence="2">The sequence shown here is derived from an EMBL/GenBank/DDBJ whole genome shotgun (WGS) entry which is preliminary data.</text>
</comment>
<protein>
    <recommendedName>
        <fullName evidence="4">Heme-binding protein</fullName>
    </recommendedName>
</protein>